<evidence type="ECO:0000256" key="2">
    <source>
        <dbReference type="SAM" id="SignalP"/>
    </source>
</evidence>
<feature type="signal peptide" evidence="2">
    <location>
        <begin position="1"/>
        <end position="25"/>
    </location>
</feature>
<name>V4LGW0_EUTSA</name>
<evidence type="ECO:0000256" key="1">
    <source>
        <dbReference type="SAM" id="MobiDB-lite"/>
    </source>
</evidence>
<organism evidence="3 4">
    <name type="scientific">Eutrema salsugineum</name>
    <name type="common">Saltwater cress</name>
    <name type="synonym">Sisymbrium salsugineum</name>
    <dbReference type="NCBI Taxonomy" id="72664"/>
    <lineage>
        <taxon>Eukaryota</taxon>
        <taxon>Viridiplantae</taxon>
        <taxon>Streptophyta</taxon>
        <taxon>Embryophyta</taxon>
        <taxon>Tracheophyta</taxon>
        <taxon>Spermatophyta</taxon>
        <taxon>Magnoliopsida</taxon>
        <taxon>eudicotyledons</taxon>
        <taxon>Gunneridae</taxon>
        <taxon>Pentapetalae</taxon>
        <taxon>rosids</taxon>
        <taxon>malvids</taxon>
        <taxon>Brassicales</taxon>
        <taxon>Brassicaceae</taxon>
        <taxon>Eutremeae</taxon>
        <taxon>Eutrema</taxon>
    </lineage>
</organism>
<feature type="chain" id="PRO_5004721695" evidence="2">
    <location>
        <begin position="26"/>
        <end position="123"/>
    </location>
</feature>
<protein>
    <submittedName>
        <fullName evidence="3">Uncharacterized protein</fullName>
    </submittedName>
</protein>
<feature type="region of interest" description="Disordered" evidence="1">
    <location>
        <begin position="48"/>
        <end position="70"/>
    </location>
</feature>
<dbReference type="OMA" id="RTEDNDC"/>
<dbReference type="KEGG" id="eus:EUTSA_v10021775mg"/>
<sequence length="123" mass="13662">MKPKPLIIVSSMFLVLHCLTYQANSDSPLEHTETPVRDSCVNSCAQPKPLPLPPPPPPKTVYCSRSSSPPPPAKYMYVTGVPGELYRTEPNDQWSYYSSANRNSVQCILVIITVGWFVVVINL</sequence>
<gene>
    <name evidence="3" type="ORF">EUTSA_v10021775mg</name>
</gene>
<accession>V4LGW0</accession>
<proteinExistence type="predicted"/>
<dbReference type="AlphaFoldDB" id="V4LGW0"/>
<dbReference type="eggNOG" id="ENOG502R1RJ">
    <property type="taxonomic scope" value="Eukaryota"/>
</dbReference>
<dbReference type="Gramene" id="ESQ49765">
    <property type="protein sequence ID" value="ESQ49765"/>
    <property type="gene ID" value="EUTSA_v10021775mg"/>
</dbReference>
<keyword evidence="2" id="KW-0732">Signal</keyword>
<evidence type="ECO:0000313" key="3">
    <source>
        <dbReference type="EMBL" id="ESQ49765.1"/>
    </source>
</evidence>
<evidence type="ECO:0000313" key="4">
    <source>
        <dbReference type="Proteomes" id="UP000030689"/>
    </source>
</evidence>
<reference evidence="3 4" key="1">
    <citation type="journal article" date="2013" name="Front. Plant Sci.">
        <title>The Reference Genome of the Halophytic Plant Eutrema salsugineum.</title>
        <authorList>
            <person name="Yang R."/>
            <person name="Jarvis D.E."/>
            <person name="Chen H."/>
            <person name="Beilstein M.A."/>
            <person name="Grimwood J."/>
            <person name="Jenkins J."/>
            <person name="Shu S."/>
            <person name="Prochnik S."/>
            <person name="Xin M."/>
            <person name="Ma C."/>
            <person name="Schmutz J."/>
            <person name="Wing R.A."/>
            <person name="Mitchell-Olds T."/>
            <person name="Schumaker K.S."/>
            <person name="Wang X."/>
        </authorList>
    </citation>
    <scope>NUCLEOTIDE SEQUENCE [LARGE SCALE GENOMIC DNA]</scope>
</reference>
<dbReference type="PANTHER" id="PTHR35094:SF7">
    <property type="entry name" value="LEUCINE-RICH REPEAT EXTENSIN-LIKE PROTEIN 2"/>
    <property type="match status" value="1"/>
</dbReference>
<dbReference type="PANTHER" id="PTHR35094">
    <property type="entry name" value="LEUCINE-RICH REPEAT EXTENSIN-LIKE PROTEIN 2"/>
    <property type="match status" value="1"/>
</dbReference>
<feature type="compositionally biased region" description="Pro residues" evidence="1">
    <location>
        <begin position="48"/>
        <end position="59"/>
    </location>
</feature>
<dbReference type="EMBL" id="KI517408">
    <property type="protein sequence ID" value="ESQ49765.1"/>
    <property type="molecule type" value="Genomic_DNA"/>
</dbReference>
<keyword evidence="4" id="KW-1185">Reference proteome</keyword>
<dbReference type="Proteomes" id="UP000030689">
    <property type="component" value="Unassembled WGS sequence"/>
</dbReference>